<feature type="transmembrane region" description="Helical" evidence="1">
    <location>
        <begin position="65"/>
        <end position="86"/>
    </location>
</feature>
<keyword evidence="1" id="KW-1133">Transmembrane helix</keyword>
<evidence type="ECO:0000256" key="1">
    <source>
        <dbReference type="SAM" id="Phobius"/>
    </source>
</evidence>
<dbReference type="Proteomes" id="UP001054925">
    <property type="component" value="Unassembled WGS sequence"/>
</dbReference>
<protein>
    <submittedName>
        <fullName evidence="2">Uncharacterized protein</fullName>
    </submittedName>
</protein>
<keyword evidence="1" id="KW-0472">Membrane</keyword>
<gene>
    <name evidence="2" type="ORF">CAT723_04240</name>
</gene>
<evidence type="ECO:0000313" key="2">
    <source>
        <dbReference type="EMBL" id="GJN41945.1"/>
    </source>
</evidence>
<keyword evidence="1" id="KW-0812">Transmembrane</keyword>
<name>A0AAV5G6L3_CORAM</name>
<dbReference type="AlphaFoldDB" id="A0AAV5G6L3"/>
<accession>A0AAV5G6L3</accession>
<proteinExistence type="predicted"/>
<comment type="caution">
    <text evidence="2">The sequence shown here is derived from an EMBL/GenBank/DDBJ whole genome shotgun (WGS) entry which is preliminary data.</text>
</comment>
<evidence type="ECO:0000313" key="3">
    <source>
        <dbReference type="Proteomes" id="UP001054925"/>
    </source>
</evidence>
<organism evidence="2 3">
    <name type="scientific">Corynebacterium ammoniagenes</name>
    <name type="common">Brevibacterium ammoniagenes</name>
    <dbReference type="NCBI Taxonomy" id="1697"/>
    <lineage>
        <taxon>Bacteria</taxon>
        <taxon>Bacillati</taxon>
        <taxon>Actinomycetota</taxon>
        <taxon>Actinomycetes</taxon>
        <taxon>Mycobacteriales</taxon>
        <taxon>Corynebacteriaceae</taxon>
        <taxon>Corynebacterium</taxon>
    </lineage>
</organism>
<sequence length="132" mass="14189">MPTDTVLDGYSLSEQHLIDHEFLQLGSALSTQTPILLILLALGVLGLIAAAIMTALGTGTKTQRISLAVLSMVSIASKYLWVPLATSIKFSDAQLLWYSLKVYSGYWQGVSLLVIMLEIIAVAVIAIAARAR</sequence>
<feature type="transmembrane region" description="Helical" evidence="1">
    <location>
        <begin position="106"/>
        <end position="129"/>
    </location>
</feature>
<feature type="transmembrane region" description="Helical" evidence="1">
    <location>
        <begin position="35"/>
        <end position="58"/>
    </location>
</feature>
<dbReference type="EMBL" id="BQKK01000001">
    <property type="protein sequence ID" value="GJN41945.1"/>
    <property type="molecule type" value="Genomic_DNA"/>
</dbReference>
<dbReference type="RefSeq" id="WP_003849361.1">
    <property type="nucleotide sequence ID" value="NZ_BQKK01000001.1"/>
</dbReference>
<reference evidence="2" key="1">
    <citation type="submission" date="2021-12" db="EMBL/GenBank/DDBJ databases">
        <title>Draft genome sequence of Corynebacterium ammoniagenes strain T-723.</title>
        <authorList>
            <person name="Matsuzawa M."/>
            <person name="Hiratani M."/>
            <person name="Abe I."/>
            <person name="Tsuji Y."/>
            <person name="Nakamura J."/>
        </authorList>
    </citation>
    <scope>NUCLEOTIDE SEQUENCE</scope>
    <source>
        <strain evidence="2">T-723</strain>
    </source>
</reference>